<dbReference type="RefSeq" id="WP_352150722.1">
    <property type="nucleotide sequence ID" value="NZ_JBEOZY010000087.1"/>
</dbReference>
<sequence>MKSDRYFDSYLQVSTNPLTGYGALRWQVPEDSVVRVDREIARSVWTSRNPEPPVLNQNVVADLGDWRLFEPRNTLPVADIRAAVEEFCELRSGQRPTAICWDRGDFGTYHSLNGQADVTPSYCQDPWCRDSGTRHPLH</sequence>
<dbReference type="Pfam" id="PF14430">
    <property type="entry name" value="Imm1"/>
    <property type="match status" value="1"/>
</dbReference>
<dbReference type="InterPro" id="IPR025680">
    <property type="entry name" value="DddI"/>
</dbReference>
<dbReference type="EMBL" id="JBEOZY010000087">
    <property type="protein sequence ID" value="MER6169590.1"/>
    <property type="molecule type" value="Genomic_DNA"/>
</dbReference>
<reference evidence="1 2" key="1">
    <citation type="submission" date="2024-06" db="EMBL/GenBank/DDBJ databases">
        <title>The Natural Products Discovery Center: Release of the First 8490 Sequenced Strains for Exploring Actinobacteria Biosynthetic Diversity.</title>
        <authorList>
            <person name="Kalkreuter E."/>
            <person name="Kautsar S.A."/>
            <person name="Yang D."/>
            <person name="Bader C.D."/>
            <person name="Teijaro C.N."/>
            <person name="Fluegel L."/>
            <person name="Davis C.M."/>
            <person name="Simpson J.R."/>
            <person name="Lauterbach L."/>
            <person name="Steele A.D."/>
            <person name="Gui C."/>
            <person name="Meng S."/>
            <person name="Li G."/>
            <person name="Viehrig K."/>
            <person name="Ye F."/>
            <person name="Su P."/>
            <person name="Kiefer A.F."/>
            <person name="Nichols A."/>
            <person name="Cepeda A.J."/>
            <person name="Yan W."/>
            <person name="Fan B."/>
            <person name="Jiang Y."/>
            <person name="Adhikari A."/>
            <person name="Zheng C.-J."/>
            <person name="Schuster L."/>
            <person name="Cowan T.M."/>
            <person name="Smanski M.J."/>
            <person name="Chevrette M.G."/>
            <person name="De Carvalho L.P.S."/>
            <person name="Shen B."/>
        </authorList>
    </citation>
    <scope>NUCLEOTIDE SEQUENCE [LARGE SCALE GENOMIC DNA]</scope>
    <source>
        <strain evidence="1 2">NPDC001615</strain>
    </source>
</reference>
<evidence type="ECO:0000313" key="1">
    <source>
        <dbReference type="EMBL" id="MER6169590.1"/>
    </source>
</evidence>
<keyword evidence="2" id="KW-1185">Reference proteome</keyword>
<comment type="caution">
    <text evidence="1">The sequence shown here is derived from an EMBL/GenBank/DDBJ whole genome shotgun (WGS) entry which is preliminary data.</text>
</comment>
<organism evidence="1 2">
    <name type="scientific">Streptomyces violaceorubidus</name>
    <dbReference type="NCBI Taxonomy" id="284042"/>
    <lineage>
        <taxon>Bacteria</taxon>
        <taxon>Bacillati</taxon>
        <taxon>Actinomycetota</taxon>
        <taxon>Actinomycetes</taxon>
        <taxon>Kitasatosporales</taxon>
        <taxon>Streptomycetaceae</taxon>
        <taxon>Streptomyces</taxon>
    </lineage>
</organism>
<evidence type="ECO:0000313" key="2">
    <source>
        <dbReference type="Proteomes" id="UP001496720"/>
    </source>
</evidence>
<protein>
    <submittedName>
        <fullName evidence="1">Imm1 family immunity protein</fullName>
    </submittedName>
</protein>
<name>A0ABV1T6I7_9ACTN</name>
<gene>
    <name evidence="1" type="ORF">ABT188_34515</name>
</gene>
<dbReference type="Proteomes" id="UP001496720">
    <property type="component" value="Unassembled WGS sequence"/>
</dbReference>
<proteinExistence type="predicted"/>
<accession>A0ABV1T6I7</accession>